<dbReference type="PANTHER" id="PTHR47417:SF1">
    <property type="entry name" value="SMR DOMAIN-CONTAINING PROTEIN YPL199C"/>
    <property type="match status" value="1"/>
</dbReference>
<accession>A0A4Q9MPE2</accession>
<evidence type="ECO:0000313" key="3">
    <source>
        <dbReference type="EMBL" id="TBU29614.1"/>
    </source>
</evidence>
<feature type="compositionally biased region" description="Low complexity" evidence="1">
    <location>
        <begin position="78"/>
        <end position="90"/>
    </location>
</feature>
<feature type="compositionally biased region" description="Low complexity" evidence="1">
    <location>
        <begin position="61"/>
        <end position="71"/>
    </location>
</feature>
<sequence length="339" mass="37263">MGLLEDLLGGLLKCLCGGQSEQQPERPNDVYVPPTLPHKQEVTQQPAPIYPPTQPAPPQQQPHYQPQRPTYAEQVSHQAPPQAEEQWQPAPEDHKKHKKHHGHGQGQDHECNGGGYTQDYAATTPQQASPPPSSPPHKPSSPPPRPWSPDSGRPDPNQVNQHNAHYMDLRARANAAGDEMARNFEAAHQAYESGDGARAKELSNAGKAAQGEMERLNEEAAEWIFKGEQNNPGEVDLHGLYVKEAIRFTDKSIVEARSRGDRQLRLIVGKGLHSTNHVAKLKPAIEELIQKHGLVAELDEHNSGVLIVNLDGQASGSGRVMSADEMTRGLEKKDECIIM</sequence>
<dbReference type="Gene3D" id="3.30.1370.110">
    <property type="match status" value="1"/>
</dbReference>
<proteinExistence type="predicted"/>
<feature type="domain" description="Smr" evidence="2">
    <location>
        <begin position="235"/>
        <end position="311"/>
    </location>
</feature>
<feature type="compositionally biased region" description="Pro residues" evidence="1">
    <location>
        <begin position="48"/>
        <end position="60"/>
    </location>
</feature>
<protein>
    <recommendedName>
        <fullName evidence="2">Smr domain-containing protein</fullName>
    </recommendedName>
</protein>
<reference evidence="3" key="1">
    <citation type="submission" date="2019-01" db="EMBL/GenBank/DDBJ databases">
        <title>Draft genome sequences of three monokaryotic isolates of the white-rot basidiomycete fungus Dichomitus squalens.</title>
        <authorList>
            <consortium name="DOE Joint Genome Institute"/>
            <person name="Lopez S.C."/>
            <person name="Andreopoulos B."/>
            <person name="Pangilinan J."/>
            <person name="Lipzen A."/>
            <person name="Riley R."/>
            <person name="Ahrendt S."/>
            <person name="Ng V."/>
            <person name="Barry K."/>
            <person name="Daum C."/>
            <person name="Grigoriev I.V."/>
            <person name="Hilden K.S."/>
            <person name="Makela M.R."/>
            <person name="de Vries R.P."/>
        </authorList>
    </citation>
    <scope>NUCLEOTIDE SEQUENCE [LARGE SCALE GENOMIC DNA]</scope>
    <source>
        <strain evidence="3">OM18370.1</strain>
    </source>
</reference>
<organism evidence="3">
    <name type="scientific">Dichomitus squalens</name>
    <dbReference type="NCBI Taxonomy" id="114155"/>
    <lineage>
        <taxon>Eukaryota</taxon>
        <taxon>Fungi</taxon>
        <taxon>Dikarya</taxon>
        <taxon>Basidiomycota</taxon>
        <taxon>Agaricomycotina</taxon>
        <taxon>Agaricomycetes</taxon>
        <taxon>Polyporales</taxon>
        <taxon>Polyporaceae</taxon>
        <taxon>Dichomitus</taxon>
    </lineage>
</organism>
<dbReference type="PROSITE" id="PS50828">
    <property type="entry name" value="SMR"/>
    <property type="match status" value="1"/>
</dbReference>
<dbReference type="PANTHER" id="PTHR47417">
    <property type="entry name" value="SMR DOMAIN-CONTAINING PROTEIN YPL199C"/>
    <property type="match status" value="1"/>
</dbReference>
<dbReference type="Pfam" id="PF01713">
    <property type="entry name" value="Smr"/>
    <property type="match status" value="1"/>
</dbReference>
<dbReference type="Proteomes" id="UP000292957">
    <property type="component" value="Unassembled WGS sequence"/>
</dbReference>
<dbReference type="InterPro" id="IPR053020">
    <property type="entry name" value="Smr_domain_protein"/>
</dbReference>
<dbReference type="SMART" id="SM01162">
    <property type="entry name" value="DUF1771"/>
    <property type="match status" value="1"/>
</dbReference>
<dbReference type="Pfam" id="PF08590">
    <property type="entry name" value="DUF1771"/>
    <property type="match status" value="1"/>
</dbReference>
<dbReference type="SMART" id="SM00463">
    <property type="entry name" value="SMR"/>
    <property type="match status" value="1"/>
</dbReference>
<evidence type="ECO:0000259" key="2">
    <source>
        <dbReference type="PROSITE" id="PS50828"/>
    </source>
</evidence>
<gene>
    <name evidence="3" type="ORF">BD311DRAFT_777500</name>
</gene>
<feature type="region of interest" description="Disordered" evidence="1">
    <location>
        <begin position="17"/>
        <end position="161"/>
    </location>
</feature>
<dbReference type="InterPro" id="IPR036063">
    <property type="entry name" value="Smr_dom_sf"/>
</dbReference>
<dbReference type="InterPro" id="IPR002625">
    <property type="entry name" value="Smr_dom"/>
</dbReference>
<feature type="compositionally biased region" description="Pro residues" evidence="1">
    <location>
        <begin position="128"/>
        <end position="147"/>
    </location>
</feature>
<dbReference type="AlphaFoldDB" id="A0A4Q9MPE2"/>
<name>A0A4Q9MPE2_9APHY</name>
<dbReference type="OrthoDB" id="3231855at2759"/>
<evidence type="ECO:0000256" key="1">
    <source>
        <dbReference type="SAM" id="MobiDB-lite"/>
    </source>
</evidence>
<dbReference type="InterPro" id="IPR013899">
    <property type="entry name" value="DUF1771"/>
</dbReference>
<dbReference type="EMBL" id="ML143412">
    <property type="protein sequence ID" value="TBU29614.1"/>
    <property type="molecule type" value="Genomic_DNA"/>
</dbReference>
<dbReference type="SUPFAM" id="SSF160443">
    <property type="entry name" value="SMR domain-like"/>
    <property type="match status" value="1"/>
</dbReference>